<evidence type="ECO:0000256" key="9">
    <source>
        <dbReference type="ARBA" id="ARBA00034808"/>
    </source>
</evidence>
<dbReference type="InterPro" id="IPR014016">
    <property type="entry name" value="UvrD-like_ATP-bd"/>
</dbReference>
<evidence type="ECO:0000256" key="5">
    <source>
        <dbReference type="ARBA" id="ARBA00022840"/>
    </source>
</evidence>
<feature type="domain" description="UvrD-like helicase ATP-binding" evidence="13">
    <location>
        <begin position="8"/>
        <end position="281"/>
    </location>
</feature>
<keyword evidence="4 12" id="KW-0347">Helicase</keyword>
<dbReference type="GO" id="GO:0033202">
    <property type="term" value="C:DNA helicase complex"/>
    <property type="evidence" value="ECO:0007669"/>
    <property type="project" value="TreeGrafter"/>
</dbReference>
<dbReference type="RefSeq" id="WP_002683948.1">
    <property type="nucleotide sequence ID" value="NZ_CM001795.1"/>
</dbReference>
<comment type="catalytic activity">
    <reaction evidence="11">
        <text>ATP + H2O = ADP + phosphate + H(+)</text>
        <dbReference type="Rhea" id="RHEA:13065"/>
        <dbReference type="ChEBI" id="CHEBI:15377"/>
        <dbReference type="ChEBI" id="CHEBI:15378"/>
        <dbReference type="ChEBI" id="CHEBI:30616"/>
        <dbReference type="ChEBI" id="CHEBI:43474"/>
        <dbReference type="ChEBI" id="CHEBI:456216"/>
        <dbReference type="EC" id="5.6.2.4"/>
    </reaction>
</comment>
<evidence type="ECO:0000256" key="11">
    <source>
        <dbReference type="ARBA" id="ARBA00048988"/>
    </source>
</evidence>
<dbReference type="PANTHER" id="PTHR11070:SF2">
    <property type="entry name" value="ATP-DEPENDENT DNA HELICASE SRS2"/>
    <property type="match status" value="1"/>
</dbReference>
<organism evidence="15">
    <name type="scientific">Treponema denticola H-22</name>
    <dbReference type="NCBI Taxonomy" id="999432"/>
    <lineage>
        <taxon>Bacteria</taxon>
        <taxon>Pseudomonadati</taxon>
        <taxon>Spirochaetota</taxon>
        <taxon>Spirochaetia</taxon>
        <taxon>Spirochaetales</taxon>
        <taxon>Treponemataceae</taxon>
        <taxon>Treponema</taxon>
    </lineage>
</organism>
<accession>A0A0E2E5W6</accession>
<dbReference type="Pfam" id="PF13361">
    <property type="entry name" value="UvrD_C"/>
    <property type="match status" value="1"/>
</dbReference>
<dbReference type="GO" id="GO:0005524">
    <property type="term" value="F:ATP binding"/>
    <property type="evidence" value="ECO:0007669"/>
    <property type="project" value="UniProtKB-UniRule"/>
</dbReference>
<protein>
    <recommendedName>
        <fullName evidence="9">DNA 3'-5' helicase</fullName>
        <ecNumber evidence="9">5.6.2.4</ecNumber>
    </recommendedName>
    <alternativeName>
        <fullName evidence="10">DNA 3'-5' helicase II</fullName>
    </alternativeName>
</protein>
<dbReference type="PROSITE" id="PS51217">
    <property type="entry name" value="UVRD_HELICASE_CTER"/>
    <property type="match status" value="1"/>
</dbReference>
<keyword evidence="7" id="KW-0413">Isomerase</keyword>
<name>A0A0E2E5W6_TREDN</name>
<evidence type="ECO:0000259" key="13">
    <source>
        <dbReference type="PROSITE" id="PS51198"/>
    </source>
</evidence>
<evidence type="ECO:0000256" key="8">
    <source>
        <dbReference type="ARBA" id="ARBA00034617"/>
    </source>
</evidence>
<dbReference type="GO" id="GO:0005829">
    <property type="term" value="C:cytosol"/>
    <property type="evidence" value="ECO:0007669"/>
    <property type="project" value="TreeGrafter"/>
</dbReference>
<dbReference type="Gene3D" id="1.10.486.10">
    <property type="entry name" value="PCRA, domain 4"/>
    <property type="match status" value="1"/>
</dbReference>
<keyword evidence="6" id="KW-0238">DNA-binding</keyword>
<dbReference type="InterPro" id="IPR000212">
    <property type="entry name" value="DNA_helicase_UvrD/REP"/>
</dbReference>
<proteinExistence type="inferred from homology"/>
<dbReference type="GO" id="GO:0000725">
    <property type="term" value="P:recombinational repair"/>
    <property type="evidence" value="ECO:0007669"/>
    <property type="project" value="TreeGrafter"/>
</dbReference>
<dbReference type="GO" id="GO:0016887">
    <property type="term" value="F:ATP hydrolysis activity"/>
    <property type="evidence" value="ECO:0007669"/>
    <property type="project" value="RHEA"/>
</dbReference>
<sequence>MAQPDYLNILNEEQLAAVKHQGSPLLILAGAGSGKTRVITTKIAYLIAEHNIEPERILAVTFTNKAAKEMSERASYLDKRAERAMIRTFHSFGAWILRMYAEWAGLSHNFTIYDDDDALSLLTQASPALTKNAARGIIKKISRAKDYCLLPDDPLLQEVDPNPEFAKIYANYQKRLKETGNVDFGDLIMIPVMLLKENPQIRASIQNRFSVIMVDEYQDSNIAQFEFLKVLTGENTYICVVGDDDQSIYRFRGAEVQNILTFADTFKNTKIIRLEKNYRSYSEILAVADSVVKKNTGRLGKTLVAERGKGQKPHIYFLPNQETEAELCARLISQEVENGGAYSDWAVLYRTNAQSLNFETDFLHKKIPYQVIGTLKFYEREEIKDALAVLALISNGRDEVALRRIINKPARGVGEITQKKLIDLSRELMFSQKSDELSLESKDDYISAMSALMNSVSLTKKAKEGLKNFFNTIKELRSIIEAGDIFFKKEEPKGEGLAPFIYEVLKQSGFAEYYESVDSASGTQKTANLNELANTASLYDFSVKGLNEFLEHIELDRSLADSEEKKDSVNLITIHNTKGLEFKNVIITGLETGVFPRDNGNFDELEEERRLMYVACTRAKDALYMTSCSSRRLYGSLTFTQPSRFIFEIDKDLVNISEASSPYSAFSGSFGKQIPADFSTKKEEHPLLSKWKKGEKIYHDDYGYGAIIKADISSGELVVNIQFETGLVKRFMPEYQANDMTIIKD</sequence>
<dbReference type="PANTHER" id="PTHR11070">
    <property type="entry name" value="UVRD / RECB / PCRA DNA HELICASE FAMILY MEMBER"/>
    <property type="match status" value="1"/>
</dbReference>
<dbReference type="GO" id="GO:0003677">
    <property type="term" value="F:DNA binding"/>
    <property type="evidence" value="ECO:0007669"/>
    <property type="project" value="UniProtKB-KW"/>
</dbReference>
<keyword evidence="5 12" id="KW-0067">ATP-binding</keyword>
<dbReference type="CDD" id="cd17932">
    <property type="entry name" value="DEXQc_UvrD"/>
    <property type="match status" value="1"/>
</dbReference>
<dbReference type="EC" id="5.6.2.4" evidence="9"/>
<comment type="catalytic activity">
    <reaction evidence="8">
        <text>Couples ATP hydrolysis with the unwinding of duplex DNA by translocating in the 3'-5' direction.</text>
        <dbReference type="EC" id="5.6.2.4"/>
    </reaction>
</comment>
<dbReference type="Gene3D" id="3.40.50.300">
    <property type="entry name" value="P-loop containing nucleotide triphosphate hydrolases"/>
    <property type="match status" value="2"/>
</dbReference>
<dbReference type="InterPro" id="IPR027417">
    <property type="entry name" value="P-loop_NTPase"/>
</dbReference>
<evidence type="ECO:0000256" key="2">
    <source>
        <dbReference type="ARBA" id="ARBA00022741"/>
    </source>
</evidence>
<dbReference type="SUPFAM" id="SSF52540">
    <property type="entry name" value="P-loop containing nucleoside triphosphate hydrolases"/>
    <property type="match status" value="1"/>
</dbReference>
<evidence type="ECO:0000256" key="1">
    <source>
        <dbReference type="ARBA" id="ARBA00009922"/>
    </source>
</evidence>
<dbReference type="GO" id="GO:0043138">
    <property type="term" value="F:3'-5' DNA helicase activity"/>
    <property type="evidence" value="ECO:0007669"/>
    <property type="project" value="UniProtKB-EC"/>
</dbReference>
<dbReference type="HOGENOM" id="CLU_004585_5_5_12"/>
<evidence type="ECO:0000259" key="14">
    <source>
        <dbReference type="PROSITE" id="PS51217"/>
    </source>
</evidence>
<dbReference type="Proteomes" id="UP000011705">
    <property type="component" value="Chromosome"/>
</dbReference>
<reference evidence="15" key="1">
    <citation type="submission" date="2012-01" db="EMBL/GenBank/DDBJ databases">
        <title>The Genome Sequence of Treponema denticola H-22.</title>
        <authorList>
            <consortium name="The Broad Institute Genome Sequencing Platform"/>
            <person name="Earl A."/>
            <person name="Ward D."/>
            <person name="Feldgarden M."/>
            <person name="Gevers D."/>
            <person name="Blanton J.M."/>
            <person name="Fenno C.J."/>
            <person name="Baranova O.V."/>
            <person name="Mathney J."/>
            <person name="Dewhirst F.E."/>
            <person name="Izard J."/>
            <person name="Young S.K."/>
            <person name="Zeng Q."/>
            <person name="Gargeya S."/>
            <person name="Fitzgerald M."/>
            <person name="Haas B."/>
            <person name="Abouelleil A."/>
            <person name="Alvarado L."/>
            <person name="Arachchi H.M."/>
            <person name="Berlin A."/>
            <person name="Chapman S.B."/>
            <person name="Gearin G."/>
            <person name="Goldberg J."/>
            <person name="Griggs A."/>
            <person name="Gujja S."/>
            <person name="Hansen M."/>
            <person name="Heiman D."/>
            <person name="Howarth C."/>
            <person name="Larimer J."/>
            <person name="Lui A."/>
            <person name="MacDonald P.J.P."/>
            <person name="McCowen C."/>
            <person name="Montmayeur A."/>
            <person name="Murphy C."/>
            <person name="Neiman D."/>
            <person name="Pearson M."/>
            <person name="Priest M."/>
            <person name="Roberts A."/>
            <person name="Saif S."/>
            <person name="Shea T."/>
            <person name="Sisk P."/>
            <person name="Stolte C."/>
            <person name="Sykes S."/>
            <person name="Wortman J."/>
            <person name="Nusbaum C."/>
            <person name="Birren B."/>
        </authorList>
    </citation>
    <scope>NUCLEOTIDE SEQUENCE [LARGE SCALE GENOMIC DNA]</scope>
    <source>
        <strain evidence="15">H-22</strain>
    </source>
</reference>
<dbReference type="AlphaFoldDB" id="A0A0E2E5W6"/>
<dbReference type="InterPro" id="IPR014017">
    <property type="entry name" value="DNA_helicase_UvrD-like_C"/>
</dbReference>
<gene>
    <name evidence="15" type="ORF">HMPREF9726_01023</name>
</gene>
<evidence type="ECO:0000256" key="7">
    <source>
        <dbReference type="ARBA" id="ARBA00023235"/>
    </source>
</evidence>
<evidence type="ECO:0000256" key="6">
    <source>
        <dbReference type="ARBA" id="ARBA00023125"/>
    </source>
</evidence>
<evidence type="ECO:0000313" key="15">
    <source>
        <dbReference type="EMBL" id="EMB34274.1"/>
    </source>
</evidence>
<comment type="caution">
    <text evidence="15">The sequence shown here is derived from an EMBL/GenBank/DDBJ whole genome shotgun (WGS) entry which is preliminary data.</text>
</comment>
<feature type="binding site" evidence="12">
    <location>
        <begin position="29"/>
        <end position="36"/>
    </location>
    <ligand>
        <name>ATP</name>
        <dbReference type="ChEBI" id="CHEBI:30616"/>
    </ligand>
</feature>
<keyword evidence="2 12" id="KW-0547">Nucleotide-binding</keyword>
<dbReference type="Pfam" id="PF00580">
    <property type="entry name" value="UvrD-helicase"/>
    <property type="match status" value="1"/>
</dbReference>
<feature type="domain" description="UvrD-like helicase C-terminal" evidence="14">
    <location>
        <begin position="282"/>
        <end position="579"/>
    </location>
</feature>
<dbReference type="EMBL" id="AGDV01000009">
    <property type="protein sequence ID" value="EMB34274.1"/>
    <property type="molecule type" value="Genomic_DNA"/>
</dbReference>
<evidence type="ECO:0000256" key="10">
    <source>
        <dbReference type="ARBA" id="ARBA00034923"/>
    </source>
</evidence>
<dbReference type="PATRIC" id="fig|999432.5.peg.1064"/>
<comment type="similarity">
    <text evidence="1">Belongs to the helicase family. UvrD subfamily.</text>
</comment>
<evidence type="ECO:0000256" key="3">
    <source>
        <dbReference type="ARBA" id="ARBA00022801"/>
    </source>
</evidence>
<dbReference type="Gene3D" id="1.10.10.160">
    <property type="match status" value="1"/>
</dbReference>
<dbReference type="PROSITE" id="PS51198">
    <property type="entry name" value="UVRD_HELICASE_ATP_BIND"/>
    <property type="match status" value="1"/>
</dbReference>
<dbReference type="InterPro" id="IPR013986">
    <property type="entry name" value="DExx_box_DNA_helicase_dom_sf"/>
</dbReference>
<evidence type="ECO:0000256" key="12">
    <source>
        <dbReference type="PROSITE-ProRule" id="PRU00560"/>
    </source>
</evidence>
<keyword evidence="3 12" id="KW-0378">Hydrolase</keyword>
<evidence type="ECO:0000256" key="4">
    <source>
        <dbReference type="ARBA" id="ARBA00022806"/>
    </source>
</evidence>